<evidence type="ECO:0008006" key="3">
    <source>
        <dbReference type="Google" id="ProtNLM"/>
    </source>
</evidence>
<dbReference type="EMBL" id="CP034413">
    <property type="protein sequence ID" value="QCI58069.1"/>
    <property type="molecule type" value="Genomic_DNA"/>
</dbReference>
<accession>A0A4D7AH82</accession>
<reference evidence="2" key="1">
    <citation type="submission" date="2018-12" db="EMBL/GenBank/DDBJ databases">
        <title>Dusodibacter welbiota gen. nov., sp. nov., isolated from human faeces and emended description of the Oscillibacter genus.</title>
        <authorList>
            <person name="Le Roy T."/>
            <person name="Van der Smissen P."/>
            <person name="Delzenne N."/>
            <person name="Muccioli G."/>
            <person name="Collet J.F."/>
            <person name="Cani P.D."/>
        </authorList>
    </citation>
    <scope>NUCLEOTIDE SEQUENCE [LARGE SCALE GENOMIC DNA]</scope>
    <source>
        <strain evidence="2">J115</strain>
    </source>
</reference>
<dbReference type="Proteomes" id="UP000298642">
    <property type="component" value="Chromosome"/>
</dbReference>
<proteinExistence type="predicted"/>
<name>A0A4D7AH82_9FIRM</name>
<dbReference type="AlphaFoldDB" id="A0A4D7AH82"/>
<evidence type="ECO:0000313" key="1">
    <source>
        <dbReference type="EMBL" id="QCI58069.1"/>
    </source>
</evidence>
<sequence>MEERNCPMEDPFAFLTLNFLKKSEIFPGSLGTFRYRFQRTGKVNDGTVQAWVYENICFEKAQHIETETFPWTEEGMASLRSWLNERLRERGSELYRVWGGR</sequence>
<organism evidence="1 2">
    <name type="scientific">Dysosmobacter welbionis</name>
    <dbReference type="NCBI Taxonomy" id="2093857"/>
    <lineage>
        <taxon>Bacteria</taxon>
        <taxon>Bacillati</taxon>
        <taxon>Bacillota</taxon>
        <taxon>Clostridia</taxon>
        <taxon>Eubacteriales</taxon>
        <taxon>Oscillospiraceae</taxon>
        <taxon>Dysosmobacter</taxon>
    </lineage>
</organism>
<keyword evidence="2" id="KW-1185">Reference proteome</keyword>
<protein>
    <recommendedName>
        <fullName evidence="3">GNAT family acetyltransferase</fullName>
    </recommendedName>
</protein>
<dbReference type="KEGG" id="obj:EIO64_01545"/>
<dbReference type="RefSeq" id="WP_021750110.1">
    <property type="nucleotide sequence ID" value="NZ_CP034413.3"/>
</dbReference>
<gene>
    <name evidence="1" type="ORF">EIO64_01545</name>
</gene>
<evidence type="ECO:0000313" key="2">
    <source>
        <dbReference type="Proteomes" id="UP000298642"/>
    </source>
</evidence>